<feature type="compositionally biased region" description="Low complexity" evidence="1">
    <location>
        <begin position="146"/>
        <end position="158"/>
    </location>
</feature>
<dbReference type="RefSeq" id="WP_163571496.1">
    <property type="nucleotide sequence ID" value="NZ_BAAANY010000021.1"/>
</dbReference>
<dbReference type="EMBL" id="BAAANY010000021">
    <property type="protein sequence ID" value="GAA1698397.1"/>
    <property type="molecule type" value="Genomic_DNA"/>
</dbReference>
<evidence type="ECO:0000313" key="3">
    <source>
        <dbReference type="Proteomes" id="UP001500618"/>
    </source>
</evidence>
<evidence type="ECO:0000256" key="1">
    <source>
        <dbReference type="SAM" id="MobiDB-lite"/>
    </source>
</evidence>
<evidence type="ECO:0008006" key="4">
    <source>
        <dbReference type="Google" id="ProtNLM"/>
    </source>
</evidence>
<organism evidence="2 3">
    <name type="scientific">Fodinicola feengrottensis</name>
    <dbReference type="NCBI Taxonomy" id="435914"/>
    <lineage>
        <taxon>Bacteria</taxon>
        <taxon>Bacillati</taxon>
        <taxon>Actinomycetota</taxon>
        <taxon>Actinomycetes</taxon>
        <taxon>Mycobacteriales</taxon>
        <taxon>Fodinicola</taxon>
    </lineage>
</organism>
<reference evidence="2 3" key="1">
    <citation type="journal article" date="2019" name="Int. J. Syst. Evol. Microbiol.">
        <title>The Global Catalogue of Microorganisms (GCM) 10K type strain sequencing project: providing services to taxonomists for standard genome sequencing and annotation.</title>
        <authorList>
            <consortium name="The Broad Institute Genomics Platform"/>
            <consortium name="The Broad Institute Genome Sequencing Center for Infectious Disease"/>
            <person name="Wu L."/>
            <person name="Ma J."/>
        </authorList>
    </citation>
    <scope>NUCLEOTIDE SEQUENCE [LARGE SCALE GENOMIC DNA]</scope>
    <source>
        <strain evidence="2 3">JCM 14718</strain>
    </source>
</reference>
<accession>A0ABN2I497</accession>
<feature type="region of interest" description="Disordered" evidence="1">
    <location>
        <begin position="125"/>
        <end position="168"/>
    </location>
</feature>
<feature type="compositionally biased region" description="Basic and acidic residues" evidence="1">
    <location>
        <begin position="159"/>
        <end position="168"/>
    </location>
</feature>
<proteinExistence type="predicted"/>
<evidence type="ECO:0000313" key="2">
    <source>
        <dbReference type="EMBL" id="GAA1698397.1"/>
    </source>
</evidence>
<feature type="region of interest" description="Disordered" evidence="1">
    <location>
        <begin position="48"/>
        <end position="67"/>
    </location>
</feature>
<protein>
    <recommendedName>
        <fullName evidence="4">Heparin binding hemagglutinin HbhA</fullName>
    </recommendedName>
</protein>
<name>A0ABN2I497_9ACTN</name>
<gene>
    <name evidence="2" type="ORF">GCM10009765_54790</name>
</gene>
<sequence>MAIETKTETRSTTDLLTGPFYAVAGVGDLAVAELRKLPQLATDLQKRSQELAERTRNSVKPEEVRGQLAKQREQLTKQFEDAQTKATKTYEDLVSRGRKTVDSIRNQKATQELVNRVDATARSAKATATTVRKGAERARTSAKGTVTSARKTAAAAGKAVEDGAEKIG</sequence>
<comment type="caution">
    <text evidence="2">The sequence shown here is derived from an EMBL/GenBank/DDBJ whole genome shotgun (WGS) entry which is preliminary data.</text>
</comment>
<keyword evidence="3" id="KW-1185">Reference proteome</keyword>
<dbReference type="Proteomes" id="UP001500618">
    <property type="component" value="Unassembled WGS sequence"/>
</dbReference>